<proteinExistence type="inferred from homology"/>
<dbReference type="InterPro" id="IPR025202">
    <property type="entry name" value="PLD-like_dom"/>
</dbReference>
<evidence type="ECO:0000313" key="9">
    <source>
        <dbReference type="Proteomes" id="UP000483286"/>
    </source>
</evidence>
<dbReference type="EC" id="3.1.4.4" evidence="3"/>
<dbReference type="PROSITE" id="PS50035">
    <property type="entry name" value="PLD"/>
    <property type="match status" value="1"/>
</dbReference>
<evidence type="ECO:0000256" key="6">
    <source>
        <dbReference type="ARBA" id="ARBA00023098"/>
    </source>
</evidence>
<comment type="similarity">
    <text evidence="2">Belongs to the phospholipase D family.</text>
</comment>
<dbReference type="PANTHER" id="PTHR43856">
    <property type="entry name" value="CARDIOLIPIN HYDROLASE"/>
    <property type="match status" value="1"/>
</dbReference>
<gene>
    <name evidence="8" type="ORF">GO986_05710</name>
</gene>
<evidence type="ECO:0000256" key="2">
    <source>
        <dbReference type="ARBA" id="ARBA00008664"/>
    </source>
</evidence>
<evidence type="ECO:0000313" key="8">
    <source>
        <dbReference type="EMBL" id="MVN86257.1"/>
    </source>
</evidence>
<keyword evidence="4" id="KW-0378">Hydrolase</keyword>
<comment type="catalytic activity">
    <reaction evidence="1">
        <text>a 1,2-diacyl-sn-glycero-3-phosphocholine + H2O = a 1,2-diacyl-sn-glycero-3-phosphate + choline + H(+)</text>
        <dbReference type="Rhea" id="RHEA:14445"/>
        <dbReference type="ChEBI" id="CHEBI:15354"/>
        <dbReference type="ChEBI" id="CHEBI:15377"/>
        <dbReference type="ChEBI" id="CHEBI:15378"/>
        <dbReference type="ChEBI" id="CHEBI:57643"/>
        <dbReference type="ChEBI" id="CHEBI:58608"/>
        <dbReference type="EC" id="3.1.4.4"/>
    </reaction>
</comment>
<evidence type="ECO:0000256" key="5">
    <source>
        <dbReference type="ARBA" id="ARBA00022963"/>
    </source>
</evidence>
<keyword evidence="5" id="KW-0442">Lipid degradation</keyword>
<comment type="caution">
    <text evidence="8">The sequence shown here is derived from an EMBL/GenBank/DDBJ whole genome shotgun (WGS) entry which is preliminary data.</text>
</comment>
<sequence>MRWLVSLAVLWVVAGAAAAPLPLWLGPARPPVAINWPADACAEPTDRLERAVWAVVRARGGSDVSCGNAFIGYLRTPQSLDTPQDAFAGLAEQIEAARSEVLLTNMQWDSGPGTPGWTVAQAVARLYAQVRASPAAYPHGMTVRLLLGNYPQLSRPDGTDQILALMQDLRAAGVPLSDPQAGWTLTLLRFASFPHSHVKLQVIDGQDVTVAGFNLTNWHLPVGAPGGWGLHDLGLHLRGPVAQAGVAAFDDLQRHSLALVCPDNVTPAEVRRRCTLGPAPAPSHPAPATEAVRAGDARAFVLYRRPGGENLADEAHLALLGAAQTSLDLMQSDFGTDLACWYAYLHPEGCVTEALPVYFWAVLNALERGVQVRLLVVDYGVGAAANRSGVALLRREMARRGVPADRLQARYSTFPMHTKAMTVDGSMTLVGSMNFHFSAWGTLGLAEAALATSDPAAVTGQQASFEQAWLTGSRPIPPERWQAPGTTF</sequence>
<organism evidence="8 9">
    <name type="scientific">Deinococcus arboris</name>
    <dbReference type="NCBI Taxonomy" id="2682977"/>
    <lineage>
        <taxon>Bacteria</taxon>
        <taxon>Thermotogati</taxon>
        <taxon>Deinococcota</taxon>
        <taxon>Deinococci</taxon>
        <taxon>Deinococcales</taxon>
        <taxon>Deinococcaceae</taxon>
        <taxon>Deinococcus</taxon>
    </lineage>
</organism>
<dbReference type="Proteomes" id="UP000483286">
    <property type="component" value="Unassembled WGS sequence"/>
</dbReference>
<keyword evidence="6" id="KW-0443">Lipid metabolism</keyword>
<dbReference type="EMBL" id="WQLB01000005">
    <property type="protein sequence ID" value="MVN86257.1"/>
    <property type="molecule type" value="Genomic_DNA"/>
</dbReference>
<protein>
    <recommendedName>
        <fullName evidence="3">phospholipase D</fullName>
        <ecNumber evidence="3">3.1.4.4</ecNumber>
    </recommendedName>
</protein>
<dbReference type="GO" id="GO:0016042">
    <property type="term" value="P:lipid catabolic process"/>
    <property type="evidence" value="ECO:0007669"/>
    <property type="project" value="UniProtKB-KW"/>
</dbReference>
<dbReference type="InterPro" id="IPR051406">
    <property type="entry name" value="PLD_domain"/>
</dbReference>
<dbReference type="GO" id="GO:0006793">
    <property type="term" value="P:phosphorus metabolic process"/>
    <property type="evidence" value="ECO:0007669"/>
    <property type="project" value="UniProtKB-ARBA"/>
</dbReference>
<dbReference type="GO" id="GO:0004630">
    <property type="term" value="F:phospholipase D activity"/>
    <property type="evidence" value="ECO:0007669"/>
    <property type="project" value="UniProtKB-EC"/>
</dbReference>
<evidence type="ECO:0000256" key="4">
    <source>
        <dbReference type="ARBA" id="ARBA00022801"/>
    </source>
</evidence>
<dbReference type="InterPro" id="IPR001736">
    <property type="entry name" value="PLipase_D/transphosphatidylase"/>
</dbReference>
<keyword evidence="9" id="KW-1185">Reference proteome</keyword>
<feature type="domain" description="PLD phosphodiesterase" evidence="7">
    <location>
        <begin position="412"/>
        <end position="439"/>
    </location>
</feature>
<dbReference type="AlphaFoldDB" id="A0A7C9LL33"/>
<dbReference type="SUPFAM" id="SSF56024">
    <property type="entry name" value="Phospholipase D/nuclease"/>
    <property type="match status" value="2"/>
</dbReference>
<dbReference type="GO" id="GO:0016891">
    <property type="term" value="F:RNA endonuclease activity producing 5'-phosphomonoesters, hydrolytic mechanism"/>
    <property type="evidence" value="ECO:0007669"/>
    <property type="project" value="TreeGrafter"/>
</dbReference>
<dbReference type="Pfam" id="PF13091">
    <property type="entry name" value="PLDc_2"/>
    <property type="match status" value="1"/>
</dbReference>
<evidence type="ECO:0000259" key="7">
    <source>
        <dbReference type="PROSITE" id="PS50035"/>
    </source>
</evidence>
<dbReference type="PANTHER" id="PTHR43856:SF1">
    <property type="entry name" value="MITOCHONDRIAL CARDIOLIPIN HYDROLASE"/>
    <property type="match status" value="1"/>
</dbReference>
<reference evidence="8 9" key="1">
    <citation type="submission" date="2019-12" db="EMBL/GenBank/DDBJ databases">
        <title>Deinococcus sp. HMF7620 Genome sequencing and assembly.</title>
        <authorList>
            <person name="Kang H."/>
            <person name="Kim H."/>
            <person name="Joh K."/>
        </authorList>
    </citation>
    <scope>NUCLEOTIDE SEQUENCE [LARGE SCALE GENOMIC DNA]</scope>
    <source>
        <strain evidence="8 9">HMF7620</strain>
    </source>
</reference>
<accession>A0A7C9LL33</accession>
<dbReference type="Gene3D" id="3.30.870.10">
    <property type="entry name" value="Endonuclease Chain A"/>
    <property type="match status" value="2"/>
</dbReference>
<evidence type="ECO:0000256" key="1">
    <source>
        <dbReference type="ARBA" id="ARBA00000798"/>
    </source>
</evidence>
<evidence type="ECO:0000256" key="3">
    <source>
        <dbReference type="ARBA" id="ARBA00012027"/>
    </source>
</evidence>
<name>A0A7C9LL33_9DEIO</name>